<organism evidence="6 7">
    <name type="scientific">Kitasatospora cathayae</name>
    <dbReference type="NCBI Taxonomy" id="3004092"/>
    <lineage>
        <taxon>Bacteria</taxon>
        <taxon>Bacillati</taxon>
        <taxon>Actinomycetota</taxon>
        <taxon>Actinomycetes</taxon>
        <taxon>Kitasatosporales</taxon>
        <taxon>Streptomycetaceae</taxon>
        <taxon>Kitasatospora</taxon>
    </lineage>
</organism>
<evidence type="ECO:0000313" key="7">
    <source>
        <dbReference type="Proteomes" id="UP001212821"/>
    </source>
</evidence>
<evidence type="ECO:0000259" key="5">
    <source>
        <dbReference type="Pfam" id="PF07732"/>
    </source>
</evidence>
<proteinExistence type="inferred from homology"/>
<feature type="compositionally biased region" description="Basic residues" evidence="2">
    <location>
        <begin position="513"/>
        <end position="532"/>
    </location>
</feature>
<dbReference type="InterPro" id="IPR011706">
    <property type="entry name" value="Cu-oxidase_C"/>
</dbReference>
<protein>
    <submittedName>
        <fullName evidence="6">Multicopper oxidase family protein</fullName>
    </submittedName>
</protein>
<dbReference type="InterPro" id="IPR008972">
    <property type="entry name" value="Cupredoxin"/>
</dbReference>
<dbReference type="Pfam" id="PF00394">
    <property type="entry name" value="Cu-oxidase"/>
    <property type="match status" value="1"/>
</dbReference>
<dbReference type="PANTHER" id="PTHR48267:SF1">
    <property type="entry name" value="BILIRUBIN OXIDASE"/>
    <property type="match status" value="1"/>
</dbReference>
<dbReference type="InterPro" id="IPR001117">
    <property type="entry name" value="Cu-oxidase_2nd"/>
</dbReference>
<feature type="region of interest" description="Disordered" evidence="2">
    <location>
        <begin position="478"/>
        <end position="532"/>
    </location>
</feature>
<accession>A0ABY7QC84</accession>
<dbReference type="InterPro" id="IPR045087">
    <property type="entry name" value="Cu-oxidase_fam"/>
</dbReference>
<name>A0ABY7QC84_9ACTN</name>
<dbReference type="InterPro" id="IPR011707">
    <property type="entry name" value="Cu-oxidase-like_N"/>
</dbReference>
<feature type="domain" description="Plastocyanin-like" evidence="4">
    <location>
        <begin position="354"/>
        <end position="473"/>
    </location>
</feature>
<evidence type="ECO:0000313" key="6">
    <source>
        <dbReference type="EMBL" id="WBP90146.1"/>
    </source>
</evidence>
<dbReference type="PANTHER" id="PTHR48267">
    <property type="entry name" value="CUPREDOXIN SUPERFAMILY PROTEIN"/>
    <property type="match status" value="1"/>
</dbReference>
<keyword evidence="7" id="KW-1185">Reference proteome</keyword>
<dbReference type="Proteomes" id="UP001212821">
    <property type="component" value="Chromosome"/>
</dbReference>
<dbReference type="Pfam" id="PF07731">
    <property type="entry name" value="Cu-oxidase_2"/>
    <property type="match status" value="1"/>
</dbReference>
<dbReference type="EMBL" id="CP115450">
    <property type="protein sequence ID" value="WBP90146.1"/>
    <property type="molecule type" value="Genomic_DNA"/>
</dbReference>
<reference evidence="7" key="1">
    <citation type="submission" date="2022-12" db="EMBL/GenBank/DDBJ databases">
        <authorList>
            <person name="Mo P."/>
        </authorList>
    </citation>
    <scope>NUCLEOTIDE SEQUENCE [LARGE SCALE GENOMIC DNA]</scope>
    <source>
        <strain evidence="7">HUAS 3-15</strain>
    </source>
</reference>
<evidence type="ECO:0000259" key="4">
    <source>
        <dbReference type="Pfam" id="PF07731"/>
    </source>
</evidence>
<feature type="domain" description="Plastocyanin-like" evidence="5">
    <location>
        <begin position="67"/>
        <end position="179"/>
    </location>
</feature>
<evidence type="ECO:0000256" key="1">
    <source>
        <dbReference type="ARBA" id="ARBA00010609"/>
    </source>
</evidence>
<dbReference type="RefSeq" id="WP_270148744.1">
    <property type="nucleotide sequence ID" value="NZ_CP115450.1"/>
</dbReference>
<evidence type="ECO:0000259" key="3">
    <source>
        <dbReference type="Pfam" id="PF00394"/>
    </source>
</evidence>
<evidence type="ECO:0000256" key="2">
    <source>
        <dbReference type="SAM" id="MobiDB-lite"/>
    </source>
</evidence>
<sequence>MALLPWGLTPSLAQTEPAALPAAQARSGPSGRAARIVPFAHAMRVPPVLSPVSRTDSSDLYRLRMAETEVEIVKGLLTTVRAYGDCFPGPTIRAVKGREVVVQQTNDLRVHTSVHLHGGHVRSRYDGLPMALIKPGETREYRYPNEQEAASLWYHDHAHQLEAENVYRGLAGAYLLSDPHESGLPLPDGEFDIPLLIRDARIETDGRLVYTDPYECPHMLVNGKERPYFEVAARKYRLRVFNVSPNRHISLRFADGKPFTQIASDGGLLAGPVELDELTLAGAERAEIVVDFARYPVGESVVLENTAALKTERPEVLRFDITRTAEDRSRIPDVLATLPPIPKATVHREFWLTTFPDTRINGRKYDPDRTDVRTTVGTSEIWTIHNHLTRRPAGVFHAPHSFHTHLVRFRVLDRDGKPVGPAEAGLKDTIPIHPGETVRIAMTWGDYPGEYVYHCHHMVHSSHGQMGRIDVLPAAPEGRAKESDEALADSPPSSEASVSGANRSGSSASGTGRLRRRRHGRRHRRHRVGVWA</sequence>
<dbReference type="SUPFAM" id="SSF49503">
    <property type="entry name" value="Cupredoxins"/>
    <property type="match status" value="3"/>
</dbReference>
<feature type="compositionally biased region" description="Low complexity" evidence="2">
    <location>
        <begin position="496"/>
        <end position="512"/>
    </location>
</feature>
<comment type="similarity">
    <text evidence="1">Belongs to the multicopper oxidase family.</text>
</comment>
<gene>
    <name evidence="6" type="ORF">O1G21_32700</name>
</gene>
<feature type="domain" description="Plastocyanin-like" evidence="3">
    <location>
        <begin position="219"/>
        <end position="294"/>
    </location>
</feature>
<dbReference type="Gene3D" id="2.60.40.420">
    <property type="entry name" value="Cupredoxins - blue copper proteins"/>
    <property type="match status" value="3"/>
</dbReference>
<dbReference type="Pfam" id="PF07732">
    <property type="entry name" value="Cu-oxidase_3"/>
    <property type="match status" value="1"/>
</dbReference>